<reference evidence="1 2" key="1">
    <citation type="submission" date="2023-07" db="EMBL/GenBank/DDBJ databases">
        <title>Nocardioides sp. nov WY-20 isolated from soil.</title>
        <authorList>
            <person name="Liu B."/>
            <person name="Wan Y."/>
        </authorList>
    </citation>
    <scope>NUCLEOTIDE SEQUENCE [LARGE SCALE GENOMIC DNA]</scope>
    <source>
        <strain evidence="1 2">WY-20</strain>
    </source>
</reference>
<keyword evidence="2" id="KW-1185">Reference proteome</keyword>
<evidence type="ECO:0000313" key="2">
    <source>
        <dbReference type="Proteomes" id="UP001233314"/>
    </source>
</evidence>
<comment type="caution">
    <text evidence="1">The sequence shown here is derived from an EMBL/GenBank/DDBJ whole genome shotgun (WGS) entry which is preliminary data.</text>
</comment>
<dbReference type="RefSeq" id="WP_305026544.1">
    <property type="nucleotide sequence ID" value="NZ_JAUQTA010000001.1"/>
</dbReference>
<proteinExistence type="predicted"/>
<evidence type="ECO:0000313" key="1">
    <source>
        <dbReference type="EMBL" id="MDO7867139.1"/>
    </source>
</evidence>
<organism evidence="1 2">
    <name type="scientific">Nocardioides jiangxiensis</name>
    <dbReference type="NCBI Taxonomy" id="3064524"/>
    <lineage>
        <taxon>Bacteria</taxon>
        <taxon>Bacillati</taxon>
        <taxon>Actinomycetota</taxon>
        <taxon>Actinomycetes</taxon>
        <taxon>Propionibacteriales</taxon>
        <taxon>Nocardioidaceae</taxon>
        <taxon>Nocardioides</taxon>
    </lineage>
</organism>
<accession>A0ABT9AX85</accession>
<gene>
    <name evidence="1" type="ORF">Q5722_02040</name>
</gene>
<dbReference type="Proteomes" id="UP001233314">
    <property type="component" value="Unassembled WGS sequence"/>
</dbReference>
<protein>
    <submittedName>
        <fullName evidence="1">Uncharacterized protein</fullName>
    </submittedName>
</protein>
<dbReference type="EMBL" id="JAUQTA010000001">
    <property type="protein sequence ID" value="MDO7867139.1"/>
    <property type="molecule type" value="Genomic_DNA"/>
</dbReference>
<name>A0ABT9AX85_9ACTN</name>
<sequence length="131" mass="14268">MTTAPDRFPSRLLEPAVLARVHGAFNMAGGLWPLLHLRSFEAVFGPKADRWLEHTVGGLLTGLGWAQWQAGTPADWKHARRIGVATAGTLLAIDLVYVPQGRIRWTYLFDAAEEIALLAAWAAASTRHAAS</sequence>